<evidence type="ECO:0000256" key="5">
    <source>
        <dbReference type="PIRSR" id="PIRSR600223-1"/>
    </source>
</evidence>
<sequence>MSEINTENAQASGNQNDSGTSLSYDLLVFLWEVAKVVLISLAIIVPIRYYLVQPFFVKGPSMESNFHDKDYLIVDEISYSLGEPKRGEAVIFRYPANPKEFFIKRIIGLPGEEVLVRDNKITIFNRENPEGIILKEEYIDSNQVTSGNMRTRLDENEYWVMGDNRMNSHDSRAFGPVNKSYFIGRATLRLFPFDRIGVIKSPTY</sequence>
<name>A0A0G0QQZ8_9BACT</name>
<comment type="subcellular location">
    <subcellularLocation>
        <location evidence="6">Membrane</location>
        <topology evidence="6">Single-pass type II membrane protein</topology>
    </subcellularLocation>
</comment>
<evidence type="ECO:0000256" key="3">
    <source>
        <dbReference type="ARBA" id="ARBA00013208"/>
    </source>
</evidence>
<comment type="similarity">
    <text evidence="2 6">Belongs to the peptidase S26 family.</text>
</comment>
<dbReference type="PANTHER" id="PTHR43390:SF1">
    <property type="entry name" value="CHLOROPLAST PROCESSING PEPTIDASE"/>
    <property type="match status" value="1"/>
</dbReference>
<comment type="catalytic activity">
    <reaction evidence="1 6">
        <text>Cleavage of hydrophobic, N-terminal signal or leader sequences from secreted and periplasmic proteins.</text>
        <dbReference type="EC" id="3.4.21.89"/>
    </reaction>
</comment>
<comment type="caution">
    <text evidence="8">The sequence shown here is derived from an EMBL/GenBank/DDBJ whole genome shotgun (WGS) entry which is preliminary data.</text>
</comment>
<evidence type="ECO:0000256" key="4">
    <source>
        <dbReference type="ARBA" id="ARBA00022801"/>
    </source>
</evidence>
<reference evidence="8 9" key="1">
    <citation type="journal article" date="2015" name="Nature">
        <title>rRNA introns, odd ribosomes, and small enigmatic genomes across a large radiation of phyla.</title>
        <authorList>
            <person name="Brown C.T."/>
            <person name="Hug L.A."/>
            <person name="Thomas B.C."/>
            <person name="Sharon I."/>
            <person name="Castelle C.J."/>
            <person name="Singh A."/>
            <person name="Wilkins M.J."/>
            <person name="Williams K.H."/>
            <person name="Banfield J.F."/>
        </authorList>
    </citation>
    <scope>NUCLEOTIDE SEQUENCE [LARGE SCALE GENOMIC DNA]</scope>
</reference>
<feature type="active site" evidence="5">
    <location>
        <position position="104"/>
    </location>
</feature>
<dbReference type="NCBIfam" id="TIGR02227">
    <property type="entry name" value="sigpep_I_bact"/>
    <property type="match status" value="1"/>
</dbReference>
<dbReference type="Gene3D" id="2.10.109.10">
    <property type="entry name" value="Umud Fragment, subunit A"/>
    <property type="match status" value="1"/>
</dbReference>
<proteinExistence type="inferred from homology"/>
<dbReference type="PROSITE" id="PS00760">
    <property type="entry name" value="SPASE_I_2"/>
    <property type="match status" value="1"/>
</dbReference>
<keyword evidence="6" id="KW-0812">Transmembrane</keyword>
<dbReference type="GO" id="GO:0006465">
    <property type="term" value="P:signal peptide processing"/>
    <property type="evidence" value="ECO:0007669"/>
    <property type="project" value="InterPro"/>
</dbReference>
<dbReference type="InterPro" id="IPR019758">
    <property type="entry name" value="Pept_S26A_signal_pept_1_CS"/>
</dbReference>
<dbReference type="GO" id="GO:0004252">
    <property type="term" value="F:serine-type endopeptidase activity"/>
    <property type="evidence" value="ECO:0007669"/>
    <property type="project" value="InterPro"/>
</dbReference>
<keyword evidence="6" id="KW-0645">Protease</keyword>
<dbReference type="InterPro" id="IPR000223">
    <property type="entry name" value="Pept_S26A_signal_pept_1"/>
</dbReference>
<dbReference type="PANTHER" id="PTHR43390">
    <property type="entry name" value="SIGNAL PEPTIDASE I"/>
    <property type="match status" value="1"/>
</dbReference>
<dbReference type="GO" id="GO:0009003">
    <property type="term" value="F:signal peptidase activity"/>
    <property type="evidence" value="ECO:0007669"/>
    <property type="project" value="UniProtKB-EC"/>
</dbReference>
<evidence type="ECO:0000313" key="9">
    <source>
        <dbReference type="Proteomes" id="UP000034072"/>
    </source>
</evidence>
<protein>
    <recommendedName>
        <fullName evidence="3 6">Signal peptidase I</fullName>
        <ecNumber evidence="3 6">3.4.21.89</ecNumber>
    </recommendedName>
</protein>
<dbReference type="Pfam" id="PF10502">
    <property type="entry name" value="Peptidase_S26"/>
    <property type="match status" value="1"/>
</dbReference>
<accession>A0A0G0QQZ8</accession>
<dbReference type="PATRIC" id="fig|1619033.3.peg.814"/>
<dbReference type="InterPro" id="IPR019533">
    <property type="entry name" value="Peptidase_S26"/>
</dbReference>
<evidence type="ECO:0000256" key="1">
    <source>
        <dbReference type="ARBA" id="ARBA00000677"/>
    </source>
</evidence>
<dbReference type="CDD" id="cd06530">
    <property type="entry name" value="S26_SPase_I"/>
    <property type="match status" value="1"/>
</dbReference>
<dbReference type="Proteomes" id="UP000034072">
    <property type="component" value="Unassembled WGS sequence"/>
</dbReference>
<dbReference type="PRINTS" id="PR00727">
    <property type="entry name" value="LEADERPTASE"/>
</dbReference>
<keyword evidence="6" id="KW-0472">Membrane</keyword>
<evidence type="ECO:0000313" key="8">
    <source>
        <dbReference type="EMBL" id="KKR39766.1"/>
    </source>
</evidence>
<gene>
    <name evidence="8" type="ORF">UT75_C0013G0003</name>
</gene>
<feature type="domain" description="Peptidase S26" evidence="7">
    <location>
        <begin position="31"/>
        <end position="190"/>
    </location>
</feature>
<feature type="active site" evidence="5">
    <location>
        <position position="61"/>
    </location>
</feature>
<feature type="transmembrane region" description="Helical" evidence="6">
    <location>
        <begin position="28"/>
        <end position="51"/>
    </location>
</feature>
<dbReference type="AlphaFoldDB" id="A0A0G0QQZ8"/>
<organism evidence="8 9">
    <name type="scientific">Candidatus Yanofskybacteria bacterium GW2011_GWE2_40_11</name>
    <dbReference type="NCBI Taxonomy" id="1619033"/>
    <lineage>
        <taxon>Bacteria</taxon>
        <taxon>Candidatus Yanofskyibacteriota</taxon>
    </lineage>
</organism>
<dbReference type="InterPro" id="IPR036286">
    <property type="entry name" value="LexA/Signal_pep-like_sf"/>
</dbReference>
<dbReference type="EMBL" id="LBXZ01000013">
    <property type="protein sequence ID" value="KKR39766.1"/>
    <property type="molecule type" value="Genomic_DNA"/>
</dbReference>
<dbReference type="SUPFAM" id="SSF51306">
    <property type="entry name" value="LexA/Signal peptidase"/>
    <property type="match status" value="1"/>
</dbReference>
<evidence type="ECO:0000256" key="2">
    <source>
        <dbReference type="ARBA" id="ARBA00009370"/>
    </source>
</evidence>
<keyword evidence="4 6" id="KW-0378">Hydrolase</keyword>
<keyword evidence="6" id="KW-1133">Transmembrane helix</keyword>
<evidence type="ECO:0000259" key="7">
    <source>
        <dbReference type="Pfam" id="PF10502"/>
    </source>
</evidence>
<dbReference type="GO" id="GO:0016020">
    <property type="term" value="C:membrane"/>
    <property type="evidence" value="ECO:0007669"/>
    <property type="project" value="UniProtKB-SubCell"/>
</dbReference>
<evidence type="ECO:0000256" key="6">
    <source>
        <dbReference type="RuleBase" id="RU362042"/>
    </source>
</evidence>
<dbReference type="EC" id="3.4.21.89" evidence="3 6"/>
<dbReference type="PROSITE" id="PS00761">
    <property type="entry name" value="SPASE_I_3"/>
    <property type="match status" value="1"/>
</dbReference>
<dbReference type="InterPro" id="IPR019757">
    <property type="entry name" value="Pept_S26A_signal_pept_1_Lys-AS"/>
</dbReference>